<sequence>MINDMLKLFNAMNKSGKLNLLSPIFTSGKTNNHLLRGVQYRDRFLARRNIEPALDTIRKRFSNRAQLTRVSDTLKEVAAFELGLLAT</sequence>
<accession>A0A0F9GMW3</accession>
<comment type="caution">
    <text evidence="1">The sequence shown here is derived from an EMBL/GenBank/DDBJ whole genome shotgun (WGS) entry which is preliminary data.</text>
</comment>
<organism evidence="1">
    <name type="scientific">marine sediment metagenome</name>
    <dbReference type="NCBI Taxonomy" id="412755"/>
    <lineage>
        <taxon>unclassified sequences</taxon>
        <taxon>metagenomes</taxon>
        <taxon>ecological metagenomes</taxon>
    </lineage>
</organism>
<gene>
    <name evidence="1" type="ORF">LCGC14_1890460</name>
</gene>
<proteinExistence type="predicted"/>
<dbReference type="AlphaFoldDB" id="A0A0F9GMW3"/>
<feature type="non-terminal residue" evidence="1">
    <location>
        <position position="87"/>
    </location>
</feature>
<dbReference type="EMBL" id="LAZR01019618">
    <property type="protein sequence ID" value="KKL91866.1"/>
    <property type="molecule type" value="Genomic_DNA"/>
</dbReference>
<evidence type="ECO:0000313" key="1">
    <source>
        <dbReference type="EMBL" id="KKL91866.1"/>
    </source>
</evidence>
<reference evidence="1" key="1">
    <citation type="journal article" date="2015" name="Nature">
        <title>Complex archaea that bridge the gap between prokaryotes and eukaryotes.</title>
        <authorList>
            <person name="Spang A."/>
            <person name="Saw J.H."/>
            <person name="Jorgensen S.L."/>
            <person name="Zaremba-Niedzwiedzka K."/>
            <person name="Martijn J."/>
            <person name="Lind A.E."/>
            <person name="van Eijk R."/>
            <person name="Schleper C."/>
            <person name="Guy L."/>
            <person name="Ettema T.J."/>
        </authorList>
    </citation>
    <scope>NUCLEOTIDE SEQUENCE</scope>
</reference>
<name>A0A0F9GMW3_9ZZZZ</name>
<protein>
    <submittedName>
        <fullName evidence="1">Uncharacterized protein</fullName>
    </submittedName>
</protein>